<keyword evidence="7" id="KW-1133">Transmembrane helix</keyword>
<accession>A0A0B7NXW6</accession>
<feature type="domain" description="Dynamin-type G" evidence="14">
    <location>
        <begin position="81"/>
        <end position="371"/>
    </location>
</feature>
<feature type="coiled-coil region" evidence="13">
    <location>
        <begin position="635"/>
        <end position="673"/>
    </location>
</feature>
<comment type="subcellular location">
    <subcellularLocation>
        <location evidence="1">Mitochondrion membrane</location>
        <topology evidence="1">Multi-pass membrane protein</topology>
    </subcellularLocation>
    <subcellularLocation>
        <location evidence="2">Mitochondrion outer membrane</location>
    </subcellularLocation>
</comment>
<comment type="catalytic activity">
    <reaction evidence="12">
        <text>GTP + H2O = GDP + phosphate + H(+)</text>
        <dbReference type="Rhea" id="RHEA:19669"/>
        <dbReference type="ChEBI" id="CHEBI:15377"/>
        <dbReference type="ChEBI" id="CHEBI:15378"/>
        <dbReference type="ChEBI" id="CHEBI:37565"/>
        <dbReference type="ChEBI" id="CHEBI:43474"/>
        <dbReference type="ChEBI" id="CHEBI:58189"/>
    </reaction>
</comment>
<dbReference type="InterPro" id="IPR045063">
    <property type="entry name" value="Dynamin_N"/>
</dbReference>
<gene>
    <name evidence="15" type="primary">PARPA_14355.1 scaffold 50072</name>
</gene>
<keyword evidence="9" id="KW-0496">Mitochondrion</keyword>
<keyword evidence="11" id="KW-0472">Membrane</keyword>
<evidence type="ECO:0000256" key="13">
    <source>
        <dbReference type="SAM" id="Coils"/>
    </source>
</evidence>
<dbReference type="PROSITE" id="PS51718">
    <property type="entry name" value="G_DYNAMIN_2"/>
    <property type="match status" value="1"/>
</dbReference>
<evidence type="ECO:0000256" key="11">
    <source>
        <dbReference type="ARBA" id="ARBA00023136"/>
    </source>
</evidence>
<dbReference type="Gene3D" id="3.40.50.300">
    <property type="entry name" value="P-loop containing nucleotide triphosphate hydrolases"/>
    <property type="match status" value="1"/>
</dbReference>
<proteinExistence type="predicted"/>
<keyword evidence="5" id="KW-1000">Mitochondrion outer membrane</keyword>
<keyword evidence="3" id="KW-0812">Transmembrane</keyword>
<dbReference type="GO" id="GO:0005525">
    <property type="term" value="F:GTP binding"/>
    <property type="evidence" value="ECO:0007669"/>
    <property type="project" value="UniProtKB-KW"/>
</dbReference>
<protein>
    <recommendedName>
        <fullName evidence="14">Dynamin-type G domain-containing protein</fullName>
    </recommendedName>
</protein>
<dbReference type="FunFam" id="3.40.50.300:FF:000638">
    <property type="entry name" value="Transmembrane GTPase Fzo1, putative"/>
    <property type="match status" value="1"/>
</dbReference>
<keyword evidence="16" id="KW-1185">Reference proteome</keyword>
<organism evidence="15 16">
    <name type="scientific">Parasitella parasitica</name>
    <dbReference type="NCBI Taxonomy" id="35722"/>
    <lineage>
        <taxon>Eukaryota</taxon>
        <taxon>Fungi</taxon>
        <taxon>Fungi incertae sedis</taxon>
        <taxon>Mucoromycota</taxon>
        <taxon>Mucoromycotina</taxon>
        <taxon>Mucoromycetes</taxon>
        <taxon>Mucorales</taxon>
        <taxon>Mucorineae</taxon>
        <taxon>Mucoraceae</taxon>
        <taxon>Parasitella</taxon>
    </lineage>
</organism>
<dbReference type="InterPro" id="IPR030381">
    <property type="entry name" value="G_DYNAMIN_dom"/>
</dbReference>
<evidence type="ECO:0000313" key="16">
    <source>
        <dbReference type="Proteomes" id="UP000054107"/>
    </source>
</evidence>
<sequence>MSLTNKQIQQDYSADCQSILSAIQDTFNLVEEMEELGTNVCYPPSTSTLNVLQTAAGAQTKQSSQLSACMKHLGNLAKRVSNPISKVLVTGDVNSGKSSLVNALLNKDILPVDQQPCTSIFCQVYSYTNQNDSEDQVHAIMDVDHYEKANTDTYHTIEARHLYRTIVDQDIPYKMLNVYTARNDQLLKRESLLHNDIVDVVLIDSPGLNTDSVKTTSVFARQEEIDVVVFVVSAENHFTLSGKEFLMNVAQEKKHIFIVVNRFDSIRDQERCKRLILQQIELVSPATFAQTEELVHFVSVAQRADSAAFTRLEQSLRSFVLCNRSLSKLTPAKTYLHNVLQDVNFIAVFNEDNAREQLNTVVNELESTFLPDMNNLVETAGFVQNSLEQLTQNALESIERTTFNLVKETTSDVALNKCIESVTYPGLRLAWQYAQDISDALASHLQSDLYRIEEQANQGTTECIDKMNHFVVEQLTKWNHTAVADAHNTHSTTPSTQHQRIHINVQARDFLLERRFVNNKKVALSCLGATGATVMFFKCISVKDMTLDFLHRYLNPLLDDPTANLPSRRIVANCVAAAGILSLGWTAYSFIAAVPLALRSNLKLKFQAAVENEKLQENTKHLITHGVQSILDSKNTAIASRIQQLIQEKQKEKQQLEDRVASAQSVLDQYNSLAFRSNALLVKIKASLHEN</sequence>
<keyword evidence="4" id="KW-0547">Nucleotide-binding</keyword>
<keyword evidence="6" id="KW-0378">Hydrolase</keyword>
<keyword evidence="8 13" id="KW-0175">Coiled coil</keyword>
<evidence type="ECO:0000313" key="15">
    <source>
        <dbReference type="EMBL" id="CEP20034.1"/>
    </source>
</evidence>
<dbReference type="EMBL" id="LN734204">
    <property type="protein sequence ID" value="CEP20034.1"/>
    <property type="molecule type" value="Genomic_DNA"/>
</dbReference>
<reference evidence="15 16" key="1">
    <citation type="submission" date="2014-09" db="EMBL/GenBank/DDBJ databases">
        <authorList>
            <person name="Ellenberger Sabrina"/>
        </authorList>
    </citation>
    <scope>NUCLEOTIDE SEQUENCE [LARGE SCALE GENOMIC DNA]</scope>
    <source>
        <strain evidence="15 16">CBS 412.66</strain>
    </source>
</reference>
<evidence type="ECO:0000256" key="3">
    <source>
        <dbReference type="ARBA" id="ARBA00022692"/>
    </source>
</evidence>
<dbReference type="InterPro" id="IPR027417">
    <property type="entry name" value="P-loop_NTPase"/>
</dbReference>
<evidence type="ECO:0000259" key="14">
    <source>
        <dbReference type="PROSITE" id="PS51718"/>
    </source>
</evidence>
<dbReference type="Pfam" id="PF00350">
    <property type="entry name" value="Dynamin_N"/>
    <property type="match status" value="1"/>
</dbReference>
<keyword evidence="10" id="KW-0342">GTP-binding</keyword>
<dbReference type="Proteomes" id="UP000054107">
    <property type="component" value="Unassembled WGS sequence"/>
</dbReference>
<evidence type="ECO:0000256" key="8">
    <source>
        <dbReference type="ARBA" id="ARBA00023054"/>
    </source>
</evidence>
<name>A0A0B7NXW6_9FUNG</name>
<evidence type="ECO:0000256" key="7">
    <source>
        <dbReference type="ARBA" id="ARBA00022989"/>
    </source>
</evidence>
<evidence type="ECO:0000256" key="6">
    <source>
        <dbReference type="ARBA" id="ARBA00022801"/>
    </source>
</evidence>
<dbReference type="GO" id="GO:0003924">
    <property type="term" value="F:GTPase activity"/>
    <property type="evidence" value="ECO:0007669"/>
    <property type="project" value="InterPro"/>
</dbReference>
<evidence type="ECO:0000256" key="4">
    <source>
        <dbReference type="ARBA" id="ARBA00022741"/>
    </source>
</evidence>
<evidence type="ECO:0000256" key="12">
    <source>
        <dbReference type="ARBA" id="ARBA00048548"/>
    </source>
</evidence>
<evidence type="ECO:0000256" key="10">
    <source>
        <dbReference type="ARBA" id="ARBA00023134"/>
    </source>
</evidence>
<evidence type="ECO:0000256" key="9">
    <source>
        <dbReference type="ARBA" id="ARBA00023128"/>
    </source>
</evidence>
<dbReference type="GO" id="GO:0008053">
    <property type="term" value="P:mitochondrial fusion"/>
    <property type="evidence" value="ECO:0007669"/>
    <property type="project" value="TreeGrafter"/>
</dbReference>
<dbReference type="InterPro" id="IPR027094">
    <property type="entry name" value="Mitofusin_fam"/>
</dbReference>
<dbReference type="OrthoDB" id="9984778at2759"/>
<dbReference type="STRING" id="35722.A0A0B7NXW6"/>
<dbReference type="GO" id="GO:0005741">
    <property type="term" value="C:mitochondrial outer membrane"/>
    <property type="evidence" value="ECO:0007669"/>
    <property type="project" value="UniProtKB-SubCell"/>
</dbReference>
<dbReference type="GO" id="GO:0051646">
    <property type="term" value="P:mitochondrion localization"/>
    <property type="evidence" value="ECO:0007669"/>
    <property type="project" value="TreeGrafter"/>
</dbReference>
<evidence type="ECO:0000256" key="2">
    <source>
        <dbReference type="ARBA" id="ARBA00004294"/>
    </source>
</evidence>
<evidence type="ECO:0000256" key="1">
    <source>
        <dbReference type="ARBA" id="ARBA00004225"/>
    </source>
</evidence>
<evidence type="ECO:0000256" key="5">
    <source>
        <dbReference type="ARBA" id="ARBA00022787"/>
    </source>
</evidence>
<dbReference type="SUPFAM" id="SSF52540">
    <property type="entry name" value="P-loop containing nucleoside triphosphate hydrolases"/>
    <property type="match status" value="1"/>
</dbReference>
<dbReference type="AlphaFoldDB" id="A0A0B7NXW6"/>
<dbReference type="PANTHER" id="PTHR10465:SF0">
    <property type="entry name" value="SARCALUMENIN"/>
    <property type="match status" value="1"/>
</dbReference>
<dbReference type="PANTHER" id="PTHR10465">
    <property type="entry name" value="TRANSMEMBRANE GTPASE FZO1"/>
    <property type="match status" value="1"/>
</dbReference>